<accession>E2B6E9</accession>
<dbReference type="EMBL" id="GL445970">
    <property type="protein sequence ID" value="EFN88734.1"/>
    <property type="molecule type" value="Genomic_DNA"/>
</dbReference>
<organism evidence="2">
    <name type="scientific">Harpegnathos saltator</name>
    <name type="common">Jerdon's jumping ant</name>
    <dbReference type="NCBI Taxonomy" id="610380"/>
    <lineage>
        <taxon>Eukaryota</taxon>
        <taxon>Metazoa</taxon>
        <taxon>Ecdysozoa</taxon>
        <taxon>Arthropoda</taxon>
        <taxon>Hexapoda</taxon>
        <taxon>Insecta</taxon>
        <taxon>Pterygota</taxon>
        <taxon>Neoptera</taxon>
        <taxon>Endopterygota</taxon>
        <taxon>Hymenoptera</taxon>
        <taxon>Apocrita</taxon>
        <taxon>Aculeata</taxon>
        <taxon>Formicoidea</taxon>
        <taxon>Formicidae</taxon>
        <taxon>Ponerinae</taxon>
        <taxon>Ponerini</taxon>
        <taxon>Harpegnathos</taxon>
    </lineage>
</organism>
<dbReference type="AlphaFoldDB" id="E2B6E9"/>
<sequence>FKKFHDEDFSPIDDKCFGRFIEIDNDHIFTLIENNYCKIISYTTRGIAEVL</sequence>
<gene>
    <name evidence="1" type="ORF">EAI_13101</name>
</gene>
<keyword evidence="2" id="KW-1185">Reference proteome</keyword>
<dbReference type="Proteomes" id="UP000008237">
    <property type="component" value="Unassembled WGS sequence"/>
</dbReference>
<feature type="non-terminal residue" evidence="1">
    <location>
        <position position="51"/>
    </location>
</feature>
<evidence type="ECO:0000313" key="1">
    <source>
        <dbReference type="EMBL" id="EFN88734.1"/>
    </source>
</evidence>
<name>E2B6E9_HARSA</name>
<proteinExistence type="predicted"/>
<protein>
    <submittedName>
        <fullName evidence="1">Uncharacterized protein</fullName>
    </submittedName>
</protein>
<evidence type="ECO:0000313" key="2">
    <source>
        <dbReference type="Proteomes" id="UP000008237"/>
    </source>
</evidence>
<feature type="non-terminal residue" evidence="1">
    <location>
        <position position="1"/>
    </location>
</feature>
<dbReference type="InParanoid" id="E2B6E9"/>
<reference evidence="1 2" key="1">
    <citation type="journal article" date="2010" name="Science">
        <title>Genomic comparison of the ants Camponotus floridanus and Harpegnathos saltator.</title>
        <authorList>
            <person name="Bonasio R."/>
            <person name="Zhang G."/>
            <person name="Ye C."/>
            <person name="Mutti N.S."/>
            <person name="Fang X."/>
            <person name="Qin N."/>
            <person name="Donahue G."/>
            <person name="Yang P."/>
            <person name="Li Q."/>
            <person name="Li C."/>
            <person name="Zhang P."/>
            <person name="Huang Z."/>
            <person name="Berger S.L."/>
            <person name="Reinberg D."/>
            <person name="Wang J."/>
            <person name="Liebig J."/>
        </authorList>
    </citation>
    <scope>NUCLEOTIDE SEQUENCE [LARGE SCALE GENOMIC DNA]</scope>
    <source>
        <strain evidence="1 2">R22 G/1</strain>
    </source>
</reference>